<organism evidence="5 6">
    <name type="scientific">Legionella erythra</name>
    <dbReference type="NCBI Taxonomy" id="448"/>
    <lineage>
        <taxon>Bacteria</taxon>
        <taxon>Pseudomonadati</taxon>
        <taxon>Pseudomonadota</taxon>
        <taxon>Gammaproteobacteria</taxon>
        <taxon>Legionellales</taxon>
        <taxon>Legionellaceae</taxon>
        <taxon>Legionella</taxon>
    </lineage>
</organism>
<dbReference type="GO" id="GO:0003677">
    <property type="term" value="F:DNA binding"/>
    <property type="evidence" value="ECO:0007669"/>
    <property type="project" value="UniProtKB-KW"/>
</dbReference>
<dbReference type="Gene3D" id="1.10.260.40">
    <property type="entry name" value="lambda repressor-like DNA-binding domains"/>
    <property type="match status" value="1"/>
</dbReference>
<dbReference type="SUPFAM" id="SSF47413">
    <property type="entry name" value="lambda repressor-like DNA-binding domains"/>
    <property type="match status" value="1"/>
</dbReference>
<dbReference type="InterPro" id="IPR010982">
    <property type="entry name" value="Lambda_DNA-bd_dom_sf"/>
</dbReference>
<dbReference type="SMART" id="SM00530">
    <property type="entry name" value="HTH_XRE"/>
    <property type="match status" value="1"/>
</dbReference>
<evidence type="ECO:0000256" key="3">
    <source>
        <dbReference type="ARBA" id="ARBA00023163"/>
    </source>
</evidence>
<dbReference type="Pfam" id="PF00717">
    <property type="entry name" value="Peptidase_S24"/>
    <property type="match status" value="1"/>
</dbReference>
<keyword evidence="2" id="KW-0238">DNA-binding</keyword>
<dbReference type="PANTHER" id="PTHR40661">
    <property type="match status" value="1"/>
</dbReference>
<keyword evidence="3" id="KW-0804">Transcription</keyword>
<dbReference type="PATRIC" id="fig|448.7.peg.885"/>
<dbReference type="CDD" id="cd06529">
    <property type="entry name" value="S24_LexA-like"/>
    <property type="match status" value="1"/>
</dbReference>
<evidence type="ECO:0000256" key="1">
    <source>
        <dbReference type="ARBA" id="ARBA00023015"/>
    </source>
</evidence>
<dbReference type="InterPro" id="IPR036286">
    <property type="entry name" value="LexA/Signal_pep-like_sf"/>
</dbReference>
<keyword evidence="6" id="KW-1185">Reference proteome</keyword>
<keyword evidence="1" id="KW-0805">Transcription regulation</keyword>
<dbReference type="EMBL" id="LNYA01000018">
    <property type="protein sequence ID" value="KTC98682.1"/>
    <property type="molecule type" value="Genomic_DNA"/>
</dbReference>
<dbReference type="RefSeq" id="WP_058526012.1">
    <property type="nucleotide sequence ID" value="NZ_CAAAHY010000008.1"/>
</dbReference>
<dbReference type="InterPro" id="IPR001387">
    <property type="entry name" value="Cro/C1-type_HTH"/>
</dbReference>
<dbReference type="InterPro" id="IPR039418">
    <property type="entry name" value="LexA-like"/>
</dbReference>
<dbReference type="OrthoDB" id="9791537at2"/>
<name>A0A0W0TTK3_LEGER</name>
<accession>A0A0W0TTK3</accession>
<dbReference type="CDD" id="cd00093">
    <property type="entry name" value="HTH_XRE"/>
    <property type="match status" value="1"/>
</dbReference>
<dbReference type="Gene3D" id="2.10.109.10">
    <property type="entry name" value="Umud Fragment, subunit A"/>
    <property type="match status" value="1"/>
</dbReference>
<dbReference type="Pfam" id="PF01381">
    <property type="entry name" value="HTH_3"/>
    <property type="match status" value="1"/>
</dbReference>
<dbReference type="STRING" id="448.Lery_0846"/>
<comment type="caution">
    <text evidence="5">The sequence shown here is derived from an EMBL/GenBank/DDBJ whole genome shotgun (WGS) entry which is preliminary data.</text>
</comment>
<evidence type="ECO:0000259" key="4">
    <source>
        <dbReference type="PROSITE" id="PS50943"/>
    </source>
</evidence>
<dbReference type="SUPFAM" id="SSF51306">
    <property type="entry name" value="LexA/Signal peptidase"/>
    <property type="match status" value="1"/>
</dbReference>
<dbReference type="Proteomes" id="UP000054773">
    <property type="component" value="Unassembled WGS sequence"/>
</dbReference>
<dbReference type="InterPro" id="IPR015927">
    <property type="entry name" value="Peptidase_S24_S26A/B/C"/>
</dbReference>
<dbReference type="AlphaFoldDB" id="A0A0W0TTK3"/>
<feature type="domain" description="HTH cro/C1-type" evidence="4">
    <location>
        <begin position="11"/>
        <end position="66"/>
    </location>
</feature>
<sequence length="223" mass="24672">MSIKEQIGQRIQAARLEKGLTRKALAELTNDLKQSRINNWERGDRTPGPEEIKQLAKALEVSAAYLMCLTDEKQPKKIPGLGALIPILDYQQACDPVAAIEAIKSESNQDKVSFIPVAADLAQKLGENAFALKIKDDSMNPELRINDLLLVSLNVNPSPGNFVVALINGAEAVIVRRYKQLSVNKNFQSFELKAENDNWGNITLEKSDGEIIGIVQFSIRSFL</sequence>
<evidence type="ECO:0000313" key="5">
    <source>
        <dbReference type="EMBL" id="KTC98682.1"/>
    </source>
</evidence>
<evidence type="ECO:0000313" key="6">
    <source>
        <dbReference type="Proteomes" id="UP000054773"/>
    </source>
</evidence>
<proteinExistence type="predicted"/>
<evidence type="ECO:0000256" key="2">
    <source>
        <dbReference type="ARBA" id="ARBA00023125"/>
    </source>
</evidence>
<reference evidence="5 6" key="1">
    <citation type="submission" date="2015-11" db="EMBL/GenBank/DDBJ databases">
        <title>Genomic analysis of 38 Legionella species identifies large and diverse effector repertoires.</title>
        <authorList>
            <person name="Burstein D."/>
            <person name="Amaro F."/>
            <person name="Zusman T."/>
            <person name="Lifshitz Z."/>
            <person name="Cohen O."/>
            <person name="Gilbert J.A."/>
            <person name="Pupko T."/>
            <person name="Shuman H.A."/>
            <person name="Segal G."/>
        </authorList>
    </citation>
    <scope>NUCLEOTIDE SEQUENCE [LARGE SCALE GENOMIC DNA]</scope>
    <source>
        <strain evidence="5 6">SE-32A-C8</strain>
    </source>
</reference>
<protein>
    <submittedName>
        <fullName evidence="5">Putative prophage repressor CI-like protein</fullName>
    </submittedName>
</protein>
<gene>
    <name evidence="5" type="ORF">Lery_0846</name>
</gene>
<dbReference type="PROSITE" id="PS50943">
    <property type="entry name" value="HTH_CROC1"/>
    <property type="match status" value="1"/>
</dbReference>
<dbReference type="PANTHER" id="PTHR40661:SF3">
    <property type="entry name" value="FELS-1 PROPHAGE TRANSCRIPTIONAL REGULATOR"/>
    <property type="match status" value="1"/>
</dbReference>